<dbReference type="InterPro" id="IPR011324">
    <property type="entry name" value="Cytotoxic_necrot_fac-like_cat"/>
</dbReference>
<dbReference type="InterPro" id="IPR005659">
    <property type="entry name" value="Chemorcpt_Glu_NH3ase_CheD"/>
</dbReference>
<evidence type="ECO:0000256" key="2">
    <source>
        <dbReference type="ARBA" id="ARBA00022801"/>
    </source>
</evidence>
<keyword evidence="5" id="KW-1185">Reference proteome</keyword>
<dbReference type="InterPro" id="IPR038592">
    <property type="entry name" value="CheD-like_sf"/>
</dbReference>
<evidence type="ECO:0000313" key="5">
    <source>
        <dbReference type="Proteomes" id="UP000193450"/>
    </source>
</evidence>
<evidence type="ECO:0000313" key="4">
    <source>
        <dbReference type="EMBL" id="ARN74979.1"/>
    </source>
</evidence>
<protein>
    <recommendedName>
        <fullName evidence="3">Probable chemoreceptor glutamine deamidase CheD</fullName>
        <ecNumber evidence="3">3.5.1.44</ecNumber>
    </recommendedName>
</protein>
<accession>A0A1X9NHJ4</accession>
<dbReference type="GO" id="GO:0006935">
    <property type="term" value="P:chemotaxis"/>
    <property type="evidence" value="ECO:0007669"/>
    <property type="project" value="UniProtKB-UniRule"/>
</dbReference>
<evidence type="ECO:0000256" key="1">
    <source>
        <dbReference type="ARBA" id="ARBA00022500"/>
    </source>
</evidence>
<dbReference type="Pfam" id="PF03975">
    <property type="entry name" value="CheD"/>
    <property type="match status" value="1"/>
</dbReference>
<dbReference type="OrthoDB" id="9807202at2"/>
<dbReference type="PANTHER" id="PTHR35147:SF2">
    <property type="entry name" value="CHEMORECEPTOR GLUTAMINE DEAMIDASE CHED-RELATED"/>
    <property type="match status" value="1"/>
</dbReference>
<comment type="function">
    <text evidence="3">Probably deamidates glutamine residues to glutamate on methyl-accepting chemotaxis receptors (MCPs), playing an important role in chemotaxis.</text>
</comment>
<keyword evidence="2 3" id="KW-0378">Hydrolase</keyword>
<dbReference type="Gene3D" id="3.30.1330.200">
    <property type="match status" value="1"/>
</dbReference>
<dbReference type="KEGG" id="osg:BST96_13145"/>
<dbReference type="HAMAP" id="MF_01440">
    <property type="entry name" value="CheD"/>
    <property type="match status" value="1"/>
</dbReference>
<dbReference type="Proteomes" id="UP000193450">
    <property type="component" value="Chromosome"/>
</dbReference>
<dbReference type="CDD" id="cd16352">
    <property type="entry name" value="CheD"/>
    <property type="match status" value="1"/>
</dbReference>
<comment type="catalytic activity">
    <reaction evidence="3">
        <text>L-glutaminyl-[protein] + H2O = L-glutamyl-[protein] + NH4(+)</text>
        <dbReference type="Rhea" id="RHEA:16441"/>
        <dbReference type="Rhea" id="RHEA-COMP:10207"/>
        <dbReference type="Rhea" id="RHEA-COMP:10208"/>
        <dbReference type="ChEBI" id="CHEBI:15377"/>
        <dbReference type="ChEBI" id="CHEBI:28938"/>
        <dbReference type="ChEBI" id="CHEBI:29973"/>
        <dbReference type="ChEBI" id="CHEBI:30011"/>
        <dbReference type="EC" id="3.5.1.44"/>
    </reaction>
</comment>
<name>A0A1X9NHJ4_9GAMM</name>
<dbReference type="EMBL" id="CP019343">
    <property type="protein sequence ID" value="ARN74979.1"/>
    <property type="molecule type" value="Genomic_DNA"/>
</dbReference>
<dbReference type="EC" id="3.5.1.44" evidence="3"/>
<dbReference type="SUPFAM" id="SSF64438">
    <property type="entry name" value="CNF1/YfiH-like putative cysteine hydrolases"/>
    <property type="match status" value="1"/>
</dbReference>
<organism evidence="4 5">
    <name type="scientific">Oceanicoccus sagamiensis</name>
    <dbReference type="NCBI Taxonomy" id="716816"/>
    <lineage>
        <taxon>Bacteria</taxon>
        <taxon>Pseudomonadati</taxon>
        <taxon>Pseudomonadota</taxon>
        <taxon>Gammaproteobacteria</taxon>
        <taxon>Cellvibrionales</taxon>
        <taxon>Spongiibacteraceae</taxon>
        <taxon>Oceanicoccus</taxon>
    </lineage>
</organism>
<dbReference type="GO" id="GO:0050568">
    <property type="term" value="F:protein-glutamine glutaminase activity"/>
    <property type="evidence" value="ECO:0007669"/>
    <property type="project" value="UniProtKB-UniRule"/>
</dbReference>
<gene>
    <name evidence="3" type="primary">cheD</name>
    <name evidence="4" type="ORF">BST96_13145</name>
</gene>
<evidence type="ECO:0000256" key="3">
    <source>
        <dbReference type="HAMAP-Rule" id="MF_01440"/>
    </source>
</evidence>
<comment type="similarity">
    <text evidence="3">Belongs to the CheD family.</text>
</comment>
<dbReference type="RefSeq" id="WP_085759145.1">
    <property type="nucleotide sequence ID" value="NZ_CP019343.1"/>
</dbReference>
<reference evidence="4 5" key="1">
    <citation type="submission" date="2016-11" db="EMBL/GenBank/DDBJ databases">
        <title>Trade-off between light-utilization and light-protection in marine flavobacteria.</title>
        <authorList>
            <person name="Kumagai Y."/>
        </authorList>
    </citation>
    <scope>NUCLEOTIDE SEQUENCE [LARGE SCALE GENOMIC DNA]</scope>
    <source>
        <strain evidence="4 5">NBRC 107125</strain>
    </source>
</reference>
<dbReference type="NCBIfam" id="NF010013">
    <property type="entry name" value="PRK13487.1"/>
    <property type="match status" value="1"/>
</dbReference>
<sequence length="215" mass="24462">MTVNAANKPRKPRCLRGFEHVNRYWDKHRKMYVAKILPGEFYVSREDKGITTVLGSCVSACIWDEVNAIGGMNHFMLPITVKESHAVTWGNATSDATRYGNYAMEHLINEILKNGGERHNLKAKVFGGGKIIANMSDVGEKNSAFVLDYLQIEKIPILAQDLSRDYPRKVFFDPTNGKAFMKRITPIHNETIFSREEQYKDHIAHDSVDGDIELF</sequence>
<keyword evidence="1 3" id="KW-0145">Chemotaxis</keyword>
<dbReference type="STRING" id="716816.BST96_13145"/>
<proteinExistence type="inferred from homology"/>
<dbReference type="PANTHER" id="PTHR35147">
    <property type="entry name" value="CHEMORECEPTOR GLUTAMINE DEAMIDASE CHED-RELATED"/>
    <property type="match status" value="1"/>
</dbReference>
<dbReference type="AlphaFoldDB" id="A0A1X9NHJ4"/>